<dbReference type="Pfam" id="PF00015">
    <property type="entry name" value="MCPsignal"/>
    <property type="match status" value="1"/>
</dbReference>
<proteinExistence type="inferred from homology"/>
<dbReference type="PANTHER" id="PTHR43531">
    <property type="entry name" value="PROTEIN ICFG"/>
    <property type="match status" value="1"/>
</dbReference>
<keyword evidence="4" id="KW-0812">Transmembrane</keyword>
<evidence type="ECO:0000313" key="7">
    <source>
        <dbReference type="EMBL" id="MEI5686225.1"/>
    </source>
</evidence>
<dbReference type="PANTHER" id="PTHR43531:SF11">
    <property type="entry name" value="METHYL-ACCEPTING CHEMOTAXIS PROTEIN 3"/>
    <property type="match status" value="1"/>
</dbReference>
<organism evidence="7 8">
    <name type="scientific">Sphingomonas kyungheensis</name>
    <dbReference type="NCBI Taxonomy" id="1069987"/>
    <lineage>
        <taxon>Bacteria</taxon>
        <taxon>Pseudomonadati</taxon>
        <taxon>Pseudomonadota</taxon>
        <taxon>Alphaproteobacteria</taxon>
        <taxon>Sphingomonadales</taxon>
        <taxon>Sphingomonadaceae</taxon>
        <taxon>Sphingomonas</taxon>
    </lineage>
</organism>
<dbReference type="PRINTS" id="PR00260">
    <property type="entry name" value="CHEMTRNSDUCR"/>
</dbReference>
<dbReference type="PROSITE" id="PS50111">
    <property type="entry name" value="CHEMOTAXIS_TRANSDUC_2"/>
    <property type="match status" value="1"/>
</dbReference>
<comment type="similarity">
    <text evidence="2">Belongs to the methyl-accepting chemotaxis (MCP) protein family.</text>
</comment>
<reference evidence="7 8" key="1">
    <citation type="journal article" date="2013" name="Int. J. Syst. Evol. Microbiol.">
        <title>Sphingomonas kyungheensis sp. nov., a bacterium with ginsenoside-converting activity isolated from soil of a ginseng field.</title>
        <authorList>
            <person name="Son H.M."/>
            <person name="Yang J.E."/>
            <person name="Park Y."/>
            <person name="Han C.K."/>
            <person name="Kim S.G."/>
            <person name="Kook M."/>
            <person name="Yi T.H."/>
        </authorList>
    </citation>
    <scope>NUCLEOTIDE SEQUENCE [LARGE SCALE GENOMIC DNA]</scope>
    <source>
        <strain evidence="7 8">LMG 26582</strain>
    </source>
</reference>
<evidence type="ECO:0000256" key="3">
    <source>
        <dbReference type="PROSITE-ProRule" id="PRU00284"/>
    </source>
</evidence>
<dbReference type="InterPro" id="IPR051310">
    <property type="entry name" value="MCP_chemotaxis"/>
</dbReference>
<feature type="transmembrane region" description="Helical" evidence="4">
    <location>
        <begin position="6"/>
        <end position="28"/>
    </location>
</feature>
<keyword evidence="3" id="KW-0807">Transducer</keyword>
<evidence type="ECO:0000259" key="5">
    <source>
        <dbReference type="PROSITE" id="PS50111"/>
    </source>
</evidence>
<dbReference type="Gene3D" id="6.10.340.10">
    <property type="match status" value="1"/>
</dbReference>
<keyword evidence="1" id="KW-0145">Chemotaxis</keyword>
<dbReference type="SUPFAM" id="SSF58104">
    <property type="entry name" value="Methyl-accepting chemotaxis protein (MCP) signaling domain"/>
    <property type="match status" value="1"/>
</dbReference>
<name>A0ABU8GZH4_9SPHN</name>
<keyword evidence="4" id="KW-1133">Transmembrane helix</keyword>
<protein>
    <submittedName>
        <fullName evidence="7">Methyl-accepting chemotaxis protein</fullName>
    </submittedName>
</protein>
<evidence type="ECO:0000256" key="1">
    <source>
        <dbReference type="ARBA" id="ARBA00022500"/>
    </source>
</evidence>
<dbReference type="CDD" id="cd06225">
    <property type="entry name" value="HAMP"/>
    <property type="match status" value="1"/>
</dbReference>
<feature type="transmembrane region" description="Helical" evidence="4">
    <location>
        <begin position="186"/>
        <end position="206"/>
    </location>
</feature>
<feature type="domain" description="Methyl-accepting transducer" evidence="5">
    <location>
        <begin position="304"/>
        <end position="519"/>
    </location>
</feature>
<sequence length="566" mass="60389">MRVTIRAKLVCVFSVLILLLLAIVGIGISRFEIMDRAISDVIAGPTTRAIRALSFDEALHDVMLDARDMTRSTDDLGSQHRYETMKQQRAVAQRLLDTALAQATPLNRSRWTGIADRWARYVVVNDAVAHLVLAHRNAEAAALAADKGSRLGGEMIAISKELVRINQKRLTNASGRMHRLRSSSRLTLLVAAVLALLAAIGGALWVSSYIITGLRRVRGLIDAVAVGDLDRQVHLGGNDEIRDLADGVANMTTALRQSADLADRIASGDLTVEHRPLSERDRLGKALVTMIATLREVVGRTHRAADQVAAGSQTLSASSDQLSQGATEQAAAAEQASASMEQIAANIRQNADNAGQTEDIARHSARNAETTGAAVQRAVAATHAIAQKIRIVQELARQTDLLALNAAVEAARAGDHGRGFAVVAAEVRKLAERSQQAAGEIDGMATDTVAAASQAEEMLTRLVPDIRRTAELIATISAACREQDVGATQVSQAIQQLDTVTQQNAAGSGDIAATAETLATQAEQLQQAIGYFRLPSDSAVRRSDVPAIVRRPPTPRARALQAVPAW</sequence>
<keyword evidence="8" id="KW-1185">Reference proteome</keyword>
<dbReference type="InterPro" id="IPR004089">
    <property type="entry name" value="MCPsignal_dom"/>
</dbReference>
<feature type="domain" description="HAMP" evidence="6">
    <location>
        <begin position="208"/>
        <end position="260"/>
    </location>
</feature>
<dbReference type="PROSITE" id="PS50885">
    <property type="entry name" value="HAMP"/>
    <property type="match status" value="1"/>
</dbReference>
<dbReference type="InterPro" id="IPR004090">
    <property type="entry name" value="Chemotax_Me-accpt_rcpt"/>
</dbReference>
<comment type="caution">
    <text evidence="7">The sequence shown here is derived from an EMBL/GenBank/DDBJ whole genome shotgun (WGS) entry which is preliminary data.</text>
</comment>
<evidence type="ECO:0000256" key="4">
    <source>
        <dbReference type="SAM" id="Phobius"/>
    </source>
</evidence>
<dbReference type="EMBL" id="JBBBDM010000001">
    <property type="protein sequence ID" value="MEI5686225.1"/>
    <property type="molecule type" value="Genomic_DNA"/>
</dbReference>
<dbReference type="InterPro" id="IPR003660">
    <property type="entry name" value="HAMP_dom"/>
</dbReference>
<dbReference type="SMART" id="SM00304">
    <property type="entry name" value="HAMP"/>
    <property type="match status" value="1"/>
</dbReference>
<dbReference type="Proteomes" id="UP001367771">
    <property type="component" value="Unassembled WGS sequence"/>
</dbReference>
<dbReference type="InterPro" id="IPR024478">
    <property type="entry name" value="HlyB_4HB_MCP"/>
</dbReference>
<dbReference type="SMART" id="SM00283">
    <property type="entry name" value="MA"/>
    <property type="match status" value="1"/>
</dbReference>
<accession>A0ABU8GZH4</accession>
<gene>
    <name evidence="7" type="ORF">V8201_03940</name>
</gene>
<keyword evidence="4" id="KW-0472">Membrane</keyword>
<dbReference type="Pfam" id="PF12729">
    <property type="entry name" value="4HB_MCP_1"/>
    <property type="match status" value="1"/>
</dbReference>
<evidence type="ECO:0000313" key="8">
    <source>
        <dbReference type="Proteomes" id="UP001367771"/>
    </source>
</evidence>
<dbReference type="Pfam" id="PF00672">
    <property type="entry name" value="HAMP"/>
    <property type="match status" value="1"/>
</dbReference>
<evidence type="ECO:0000256" key="2">
    <source>
        <dbReference type="ARBA" id="ARBA00029447"/>
    </source>
</evidence>
<dbReference type="RefSeq" id="WP_336544518.1">
    <property type="nucleotide sequence ID" value="NZ_JBBBDM010000001.1"/>
</dbReference>
<evidence type="ECO:0000259" key="6">
    <source>
        <dbReference type="PROSITE" id="PS50885"/>
    </source>
</evidence>
<dbReference type="Gene3D" id="1.10.287.950">
    <property type="entry name" value="Methyl-accepting chemotaxis protein"/>
    <property type="match status" value="1"/>
</dbReference>